<reference evidence="5" key="1">
    <citation type="submission" date="2016-06" db="UniProtKB">
        <authorList>
            <consortium name="WormBaseParasite"/>
        </authorList>
    </citation>
    <scope>IDENTIFICATION</scope>
</reference>
<name>A0A183V008_TOXCA</name>
<gene>
    <name evidence="3" type="ORF">TCNE_LOCUS14078</name>
</gene>
<feature type="coiled-coil region" evidence="1">
    <location>
        <begin position="2"/>
        <end position="219"/>
    </location>
</feature>
<feature type="region of interest" description="Disordered" evidence="2">
    <location>
        <begin position="806"/>
        <end position="854"/>
    </location>
</feature>
<protein>
    <submittedName>
        <fullName evidence="5">GRIP domain-containing protein</fullName>
    </submittedName>
</protein>
<evidence type="ECO:0000313" key="5">
    <source>
        <dbReference type="WBParaSite" id="TCNE_0001407801-mRNA-1"/>
    </source>
</evidence>
<feature type="coiled-coil region" evidence="1">
    <location>
        <begin position="255"/>
        <end position="415"/>
    </location>
</feature>
<organism evidence="4 5">
    <name type="scientific">Toxocara canis</name>
    <name type="common">Canine roundworm</name>
    <dbReference type="NCBI Taxonomy" id="6265"/>
    <lineage>
        <taxon>Eukaryota</taxon>
        <taxon>Metazoa</taxon>
        <taxon>Ecdysozoa</taxon>
        <taxon>Nematoda</taxon>
        <taxon>Chromadorea</taxon>
        <taxon>Rhabditida</taxon>
        <taxon>Spirurina</taxon>
        <taxon>Ascaridomorpha</taxon>
        <taxon>Ascaridoidea</taxon>
        <taxon>Toxocaridae</taxon>
        <taxon>Toxocara</taxon>
    </lineage>
</organism>
<evidence type="ECO:0000313" key="4">
    <source>
        <dbReference type="Proteomes" id="UP000050794"/>
    </source>
</evidence>
<feature type="region of interest" description="Disordered" evidence="2">
    <location>
        <begin position="713"/>
        <end position="733"/>
    </location>
</feature>
<evidence type="ECO:0000313" key="3">
    <source>
        <dbReference type="EMBL" id="VDM45399.1"/>
    </source>
</evidence>
<proteinExistence type="predicted"/>
<evidence type="ECO:0000256" key="1">
    <source>
        <dbReference type="SAM" id="Coils"/>
    </source>
</evidence>
<keyword evidence="4" id="KW-1185">Reference proteome</keyword>
<accession>A0A183V008</accession>
<dbReference type="AlphaFoldDB" id="A0A183V008"/>
<evidence type="ECO:0000256" key="2">
    <source>
        <dbReference type="SAM" id="MobiDB-lite"/>
    </source>
</evidence>
<reference evidence="3 4" key="2">
    <citation type="submission" date="2018-11" db="EMBL/GenBank/DDBJ databases">
        <authorList>
            <consortium name="Pathogen Informatics"/>
        </authorList>
    </citation>
    <scope>NUCLEOTIDE SEQUENCE [LARGE SCALE GENOMIC DNA]</scope>
</reference>
<dbReference type="WBParaSite" id="TCNE_0001407801-mRNA-1">
    <property type="protein sequence ID" value="TCNE_0001407801-mRNA-1"/>
    <property type="gene ID" value="TCNE_0001407801"/>
</dbReference>
<keyword evidence="1" id="KW-0175">Coiled coil</keyword>
<sequence>MVLALQAAKQRLEREAINAKAIVGKNTSDEMDRLRKEVLLLSGQLAEERSNNERAEATLVSHEREQLLCNVFAAEISNLAADECEVLRRKVEELESKLTEAANGAEVACKEEENAEALKRKVAELESQLAQSADRIERSAGFEKELNDLKTKLAELQLELQGECEAKEIVQDALKASEEMKNELAGQLVKVEEASAYEISQLRKQITELKQQLNGLWDEGNRAERQAANQEDTLSSEIQQNETLPEQLRCELDRLAAEKAKVVEENEQRKQLIEQLQKEHVELVDQLGQKERELSGYLEKEAHQKAALTKEIDLLREQLSDIVHRTAASVSEAIRVEFDRESKEKGSEIERLDGLKRKLEEEAEKLRASLQQTKVEKENSDRKCEQLQQELDSVRKAAEDAKTTLQDQLKDVKADFERTLQLTISEWEKRVEHWRNLSESKESILQDLADSVKSQAAQLVKTTVEQKTEWLEKRAAQSDAELESLKEELGRTKQLAANEYSSMREKEEKLLALTIEANELKIVLKGVNGEKESLERRLEEAAVDLGKARELEEAAVQRAKVAEDVANGKAVELEQRIYALEGELLKAKESKEVLTKELAAQQEATCTLKRLLKSADEKLDLEKKHASARLEQMRKESDKQKGELEALKVSSQQSASLEKELSAIRAEREATIMKLKITLSEAEAKYDSTKSALDEATRRIQDLEVRHVDKLTPTDAPVQSVPSKEQDEEETEEMRRRIVMLERENERMARACDEADDEIKNLREELLELKEKMALMEGLSKEEVAVRLGCIRPPIVQVSEETIQSTFAAGNDGTPPKMTSKSDSVGSKIKSPMLKTKTSKKDEAAEAQQSCRTQ</sequence>
<dbReference type="EMBL" id="UYWY01022051">
    <property type="protein sequence ID" value="VDM45399.1"/>
    <property type="molecule type" value="Genomic_DNA"/>
</dbReference>
<dbReference type="Proteomes" id="UP000050794">
    <property type="component" value="Unassembled WGS sequence"/>
</dbReference>